<protein>
    <submittedName>
        <fullName evidence="2">Uncharacterized protein</fullName>
    </submittedName>
</protein>
<dbReference type="Proteomes" id="UP000886998">
    <property type="component" value="Unassembled WGS sequence"/>
</dbReference>
<comment type="caution">
    <text evidence="2">The sequence shown here is derived from an EMBL/GenBank/DDBJ whole genome shotgun (WGS) entry which is preliminary data.</text>
</comment>
<dbReference type="AlphaFoldDB" id="A0A8X6XLM0"/>
<name>A0A8X6XLM0_9ARAC</name>
<reference evidence="2" key="1">
    <citation type="submission" date="2020-08" db="EMBL/GenBank/DDBJ databases">
        <title>Multicomponent nature underlies the extraordinary mechanical properties of spider dragline silk.</title>
        <authorList>
            <person name="Kono N."/>
            <person name="Nakamura H."/>
            <person name="Mori M."/>
            <person name="Yoshida Y."/>
            <person name="Ohtoshi R."/>
            <person name="Malay A.D."/>
            <person name="Moran D.A.P."/>
            <person name="Tomita M."/>
            <person name="Numata K."/>
            <person name="Arakawa K."/>
        </authorList>
    </citation>
    <scope>NUCLEOTIDE SEQUENCE</scope>
</reference>
<accession>A0A8X6XLM0</accession>
<sequence>MGFRYSLIHVVPSDMRGAERGDKGRLEEALREPTSEYARRDRRSDLPAVSAPRRGPSPRGLVAQEWGSHRYR</sequence>
<evidence type="ECO:0000256" key="1">
    <source>
        <dbReference type="SAM" id="MobiDB-lite"/>
    </source>
</evidence>
<organism evidence="2 3">
    <name type="scientific">Trichonephila inaurata madagascariensis</name>
    <dbReference type="NCBI Taxonomy" id="2747483"/>
    <lineage>
        <taxon>Eukaryota</taxon>
        <taxon>Metazoa</taxon>
        <taxon>Ecdysozoa</taxon>
        <taxon>Arthropoda</taxon>
        <taxon>Chelicerata</taxon>
        <taxon>Arachnida</taxon>
        <taxon>Araneae</taxon>
        <taxon>Araneomorphae</taxon>
        <taxon>Entelegynae</taxon>
        <taxon>Araneoidea</taxon>
        <taxon>Nephilidae</taxon>
        <taxon>Trichonephila</taxon>
        <taxon>Trichonephila inaurata</taxon>
    </lineage>
</organism>
<gene>
    <name evidence="2" type="ORF">TNIN_403561</name>
</gene>
<keyword evidence="3" id="KW-1185">Reference proteome</keyword>
<proteinExistence type="predicted"/>
<evidence type="ECO:0000313" key="2">
    <source>
        <dbReference type="EMBL" id="GFY54835.1"/>
    </source>
</evidence>
<dbReference type="EMBL" id="BMAV01010032">
    <property type="protein sequence ID" value="GFY54835.1"/>
    <property type="molecule type" value="Genomic_DNA"/>
</dbReference>
<feature type="compositionally biased region" description="Basic and acidic residues" evidence="1">
    <location>
        <begin position="16"/>
        <end position="45"/>
    </location>
</feature>
<evidence type="ECO:0000313" key="3">
    <source>
        <dbReference type="Proteomes" id="UP000886998"/>
    </source>
</evidence>
<feature type="region of interest" description="Disordered" evidence="1">
    <location>
        <begin position="15"/>
        <end position="72"/>
    </location>
</feature>